<dbReference type="AlphaFoldDB" id="A0A2P6V3X6"/>
<dbReference type="Pfam" id="PF03134">
    <property type="entry name" value="TB2_DP1_HVA22"/>
    <property type="match status" value="1"/>
</dbReference>
<evidence type="ECO:0000313" key="9">
    <source>
        <dbReference type="Proteomes" id="UP000239649"/>
    </source>
</evidence>
<keyword evidence="9" id="KW-1185">Reference proteome</keyword>
<proteinExistence type="inferred from homology"/>
<gene>
    <name evidence="8" type="ORF">C2E20_7636</name>
</gene>
<accession>A0A2P6V3X6</accession>
<evidence type="ECO:0000256" key="4">
    <source>
        <dbReference type="ARBA" id="ARBA00022989"/>
    </source>
</evidence>
<dbReference type="OrthoDB" id="10009287at2759"/>
<evidence type="ECO:0000256" key="5">
    <source>
        <dbReference type="ARBA" id="ARBA00023136"/>
    </source>
</evidence>
<comment type="caution">
    <text evidence="8">The sequence shown here is derived from an EMBL/GenBank/DDBJ whole genome shotgun (WGS) entry which is preliminary data.</text>
</comment>
<organism evidence="8 9">
    <name type="scientific">Micractinium conductrix</name>
    <dbReference type="NCBI Taxonomy" id="554055"/>
    <lineage>
        <taxon>Eukaryota</taxon>
        <taxon>Viridiplantae</taxon>
        <taxon>Chlorophyta</taxon>
        <taxon>core chlorophytes</taxon>
        <taxon>Trebouxiophyceae</taxon>
        <taxon>Chlorellales</taxon>
        <taxon>Chlorellaceae</taxon>
        <taxon>Chlorella clade</taxon>
        <taxon>Micractinium</taxon>
    </lineage>
</organism>
<evidence type="ECO:0000313" key="8">
    <source>
        <dbReference type="EMBL" id="PSC68790.1"/>
    </source>
</evidence>
<dbReference type="PANTHER" id="PTHR12300">
    <property type="entry name" value="HVA22-LIKE PROTEINS"/>
    <property type="match status" value="1"/>
</dbReference>
<evidence type="ECO:0000256" key="6">
    <source>
        <dbReference type="RuleBase" id="RU362006"/>
    </source>
</evidence>
<reference evidence="8 9" key="1">
    <citation type="journal article" date="2018" name="Plant J.">
        <title>Genome sequences of Chlorella sorokiniana UTEX 1602 and Micractinium conductrix SAG 241.80: implications to maltose excretion by a green alga.</title>
        <authorList>
            <person name="Arriola M.B."/>
            <person name="Velmurugan N."/>
            <person name="Zhang Y."/>
            <person name="Plunkett M.H."/>
            <person name="Hondzo H."/>
            <person name="Barney B.M."/>
        </authorList>
    </citation>
    <scope>NUCLEOTIDE SEQUENCE [LARGE SCALE GENOMIC DNA]</scope>
    <source>
        <strain evidence="8 9">SAG 241.80</strain>
    </source>
</reference>
<keyword evidence="3" id="KW-0812">Transmembrane</keyword>
<protein>
    <recommendedName>
        <fullName evidence="6">HVA22-like protein</fullName>
    </recommendedName>
</protein>
<evidence type="ECO:0000256" key="3">
    <source>
        <dbReference type="ARBA" id="ARBA00022692"/>
    </source>
</evidence>
<dbReference type="PANTHER" id="PTHR12300:SF161">
    <property type="entry name" value="RECEPTOR EXPRESSION-ENHANCING PROTEIN"/>
    <property type="match status" value="1"/>
</dbReference>
<comment type="similarity">
    <text evidence="2 6">Belongs to the DP1 family.</text>
</comment>
<feature type="region of interest" description="Disordered" evidence="7">
    <location>
        <begin position="132"/>
        <end position="162"/>
    </location>
</feature>
<name>A0A2P6V3X6_9CHLO</name>
<dbReference type="InterPro" id="IPR004345">
    <property type="entry name" value="TB2_DP1_HVA22"/>
</dbReference>
<evidence type="ECO:0000256" key="1">
    <source>
        <dbReference type="ARBA" id="ARBA00004141"/>
    </source>
</evidence>
<feature type="compositionally biased region" description="Low complexity" evidence="7">
    <location>
        <begin position="137"/>
        <end position="150"/>
    </location>
</feature>
<dbReference type="STRING" id="554055.A0A2P6V3X6"/>
<dbReference type="GO" id="GO:0016020">
    <property type="term" value="C:membrane"/>
    <property type="evidence" value="ECO:0007669"/>
    <property type="project" value="UniProtKB-SubCell"/>
</dbReference>
<keyword evidence="5" id="KW-0472">Membrane</keyword>
<evidence type="ECO:0000256" key="7">
    <source>
        <dbReference type="SAM" id="MobiDB-lite"/>
    </source>
</evidence>
<sequence>MVLGLIFKLIPTYGNLTRLLAFAVGMVWPTLESMKAIESKGVGDDTQWLMYWVCYSTLLSIEQLAWGVLVWIPFYRIVRVVAMAWLALPQTRGATMIYSDFVRPFLLVAVEKAKQLPALEPYACQFLSHEPATSAGPSSARAARTEPATAAHHEPTPLPDFEVLKREAVAKVEETIEKAKQQAAASAEGEAPLAYQPLKSHAQ</sequence>
<keyword evidence="4" id="KW-1133">Transmembrane helix</keyword>
<comment type="subcellular location">
    <subcellularLocation>
        <location evidence="1 6">Membrane</location>
        <topology evidence="1 6">Multi-pass membrane protein</topology>
    </subcellularLocation>
</comment>
<dbReference type="Proteomes" id="UP000239649">
    <property type="component" value="Unassembled WGS sequence"/>
</dbReference>
<feature type="compositionally biased region" description="Low complexity" evidence="7">
    <location>
        <begin position="181"/>
        <end position="191"/>
    </location>
</feature>
<evidence type="ECO:0000256" key="2">
    <source>
        <dbReference type="ARBA" id="ARBA00008573"/>
    </source>
</evidence>
<feature type="region of interest" description="Disordered" evidence="7">
    <location>
        <begin position="176"/>
        <end position="203"/>
    </location>
</feature>
<dbReference type="EMBL" id="LHPF02000033">
    <property type="protein sequence ID" value="PSC68790.1"/>
    <property type="molecule type" value="Genomic_DNA"/>
</dbReference>